<evidence type="ECO:0000313" key="2">
    <source>
        <dbReference type="EMBL" id="EIE18607.1"/>
    </source>
</evidence>
<evidence type="ECO:0000256" key="1">
    <source>
        <dbReference type="SAM" id="MobiDB-lite"/>
    </source>
</evidence>
<dbReference type="eggNOG" id="KOG3734">
    <property type="taxonomic scope" value="Eukaryota"/>
</dbReference>
<dbReference type="KEGG" id="csl:COCSUDRAFT_45379"/>
<dbReference type="Proteomes" id="UP000007264">
    <property type="component" value="Unassembled WGS sequence"/>
</dbReference>
<dbReference type="GeneID" id="17036492"/>
<dbReference type="PANTHER" id="PTHR16469">
    <property type="entry name" value="UBIQUITIN-ASSOCIATED AND SH3 DOMAIN-CONTAINING BA-RELATED"/>
    <property type="match status" value="1"/>
</dbReference>
<dbReference type="RefSeq" id="XP_005643151.1">
    <property type="nucleotide sequence ID" value="XM_005643094.1"/>
</dbReference>
<accession>I0YJN8</accession>
<sequence length="328" mass="36442">MAATANAAVEGQDTSKGGEAPGADLRPLPEQLAAQEEAAVEEEETGPDLGTKRQYLVVMRHGERLDEIDVSWRAQSKRPWDPPLSPKGEKQASDVAAKLKQFDFGRVYISPFLRTLQTATNACEGLGIPPEKWTVTCSVSEFLNPGILVKKPAKLPEGHINTWFWEKGNMEDTLKTKVPKGYGSRVKLGEKEFGRYPENLLNSRVRYSRAFQKIADEADGESVLVVAHWDAVSGSVARLRPWAISDRVIHTGFTVAYREQMLDGTWGKWHLETKNGEDGVHWVEAFKPLYIAGSTGRKVYKAASGLVGKINPFYHRKHHNTSSSDVKS</sequence>
<dbReference type="SUPFAM" id="SSF53254">
    <property type="entry name" value="Phosphoglycerate mutase-like"/>
    <property type="match status" value="1"/>
</dbReference>
<dbReference type="PANTHER" id="PTHR16469:SF27">
    <property type="entry name" value="UBIQUITIN-ASSOCIATED AND SH3 DOMAIN-CONTAINING BA-RELATED"/>
    <property type="match status" value="1"/>
</dbReference>
<protein>
    <submittedName>
        <fullName evidence="2">Phosphoglycerate mutase-like protein</fullName>
    </submittedName>
</protein>
<comment type="caution">
    <text evidence="2">The sequence shown here is derived from an EMBL/GenBank/DDBJ whole genome shotgun (WGS) entry which is preliminary data.</text>
</comment>
<dbReference type="CDD" id="cd07067">
    <property type="entry name" value="HP_PGM_like"/>
    <property type="match status" value="1"/>
</dbReference>
<dbReference type="STRING" id="574566.I0YJN8"/>
<dbReference type="InterPro" id="IPR029033">
    <property type="entry name" value="His_PPase_superfam"/>
</dbReference>
<dbReference type="Gene3D" id="3.40.50.1240">
    <property type="entry name" value="Phosphoglycerate mutase-like"/>
    <property type="match status" value="1"/>
</dbReference>
<dbReference type="Pfam" id="PF00300">
    <property type="entry name" value="His_Phos_1"/>
    <property type="match status" value="1"/>
</dbReference>
<dbReference type="InterPro" id="IPR013078">
    <property type="entry name" value="His_Pase_superF_clade-1"/>
</dbReference>
<gene>
    <name evidence="2" type="ORF">COCSUDRAFT_45379</name>
</gene>
<reference evidence="2 3" key="1">
    <citation type="journal article" date="2012" name="Genome Biol.">
        <title>The genome of the polar eukaryotic microalga coccomyxa subellipsoidea reveals traits of cold adaptation.</title>
        <authorList>
            <person name="Blanc G."/>
            <person name="Agarkova I."/>
            <person name="Grimwood J."/>
            <person name="Kuo A."/>
            <person name="Brueggeman A."/>
            <person name="Dunigan D."/>
            <person name="Gurnon J."/>
            <person name="Ladunga I."/>
            <person name="Lindquist E."/>
            <person name="Lucas S."/>
            <person name="Pangilinan J."/>
            <person name="Proschold T."/>
            <person name="Salamov A."/>
            <person name="Schmutz J."/>
            <person name="Weeks D."/>
            <person name="Yamada T."/>
            <person name="Claverie J.M."/>
            <person name="Grigoriev I."/>
            <person name="Van Etten J."/>
            <person name="Lomsadze A."/>
            <person name="Borodovsky M."/>
        </authorList>
    </citation>
    <scope>NUCLEOTIDE SEQUENCE [LARGE SCALE GENOMIC DNA]</scope>
    <source>
        <strain evidence="2 3">C-169</strain>
    </source>
</reference>
<dbReference type="OrthoDB" id="414418at2759"/>
<organism evidence="2 3">
    <name type="scientific">Coccomyxa subellipsoidea (strain C-169)</name>
    <name type="common">Green microalga</name>
    <dbReference type="NCBI Taxonomy" id="574566"/>
    <lineage>
        <taxon>Eukaryota</taxon>
        <taxon>Viridiplantae</taxon>
        <taxon>Chlorophyta</taxon>
        <taxon>core chlorophytes</taxon>
        <taxon>Trebouxiophyceae</taxon>
        <taxon>Trebouxiophyceae incertae sedis</taxon>
        <taxon>Coccomyxaceae</taxon>
        <taxon>Coccomyxa</taxon>
        <taxon>Coccomyxa subellipsoidea</taxon>
    </lineage>
</organism>
<dbReference type="InterPro" id="IPR051710">
    <property type="entry name" value="Phosphatase_SH3-domain"/>
</dbReference>
<name>I0YJN8_COCSC</name>
<dbReference type="SMART" id="SM00855">
    <property type="entry name" value="PGAM"/>
    <property type="match status" value="1"/>
</dbReference>
<dbReference type="EMBL" id="AGSI01000023">
    <property type="protein sequence ID" value="EIE18607.1"/>
    <property type="molecule type" value="Genomic_DNA"/>
</dbReference>
<keyword evidence="3" id="KW-1185">Reference proteome</keyword>
<feature type="region of interest" description="Disordered" evidence="1">
    <location>
        <begin position="1"/>
        <end position="53"/>
    </location>
</feature>
<evidence type="ECO:0000313" key="3">
    <source>
        <dbReference type="Proteomes" id="UP000007264"/>
    </source>
</evidence>
<dbReference type="AlphaFoldDB" id="I0YJN8"/>
<feature type="compositionally biased region" description="Low complexity" evidence="1">
    <location>
        <begin position="28"/>
        <end position="37"/>
    </location>
</feature>
<proteinExistence type="predicted"/>